<feature type="region of interest" description="Disordered" evidence="1">
    <location>
        <begin position="1"/>
        <end position="688"/>
    </location>
</feature>
<feature type="compositionally biased region" description="Polar residues" evidence="1">
    <location>
        <begin position="565"/>
        <end position="574"/>
    </location>
</feature>
<feature type="compositionally biased region" description="Low complexity" evidence="1">
    <location>
        <begin position="544"/>
        <end position="553"/>
    </location>
</feature>
<dbReference type="EMBL" id="CP074402">
    <property type="protein sequence ID" value="QVJ02686.1"/>
    <property type="molecule type" value="Genomic_DNA"/>
</dbReference>
<dbReference type="KEGG" id="nec:KGD82_10370"/>
<accession>A0A975LCL0</accession>
<protein>
    <submittedName>
        <fullName evidence="2">Uncharacterized protein</fullName>
    </submittedName>
</protein>
<evidence type="ECO:0000313" key="2">
    <source>
        <dbReference type="EMBL" id="QVJ02686.1"/>
    </source>
</evidence>
<feature type="compositionally biased region" description="Gly residues" evidence="1">
    <location>
        <begin position="581"/>
        <end position="590"/>
    </location>
</feature>
<evidence type="ECO:0000313" key="3">
    <source>
        <dbReference type="Proteomes" id="UP000682416"/>
    </source>
</evidence>
<feature type="compositionally biased region" description="Gly residues" evidence="1">
    <location>
        <begin position="150"/>
        <end position="180"/>
    </location>
</feature>
<gene>
    <name evidence="2" type="ORF">KGD82_10370</name>
</gene>
<organism evidence="2 3">
    <name type="scientific">Nocardiopsis eucommiae</name>
    <dbReference type="NCBI Taxonomy" id="2831970"/>
    <lineage>
        <taxon>Bacteria</taxon>
        <taxon>Bacillati</taxon>
        <taxon>Actinomycetota</taxon>
        <taxon>Actinomycetes</taxon>
        <taxon>Streptosporangiales</taxon>
        <taxon>Nocardiopsidaceae</taxon>
        <taxon>Nocardiopsis</taxon>
    </lineage>
</organism>
<keyword evidence="3" id="KW-1185">Reference proteome</keyword>
<feature type="compositionally biased region" description="Low complexity" evidence="1">
    <location>
        <begin position="651"/>
        <end position="671"/>
    </location>
</feature>
<name>A0A975LCL0_9ACTN</name>
<dbReference type="Proteomes" id="UP000682416">
    <property type="component" value="Chromosome"/>
</dbReference>
<proteinExistence type="predicted"/>
<sequence length="721" mass="73705">MPDRQDTVIQAPVGRVDALPAAPAERGPTGPSDLAMLASLGQGTTPPEPAPRHQEQRPPEQTPAQGLAALPPTQGPPPAQGLPPARATGTPSSLDDDPLGAGSWTPRPPRPVTPSRDVSSDPPSDRTRSPRTRWAAPGRWTRWLPRGRTARGGGQAGGPLGGGSHGGSLGGDPLGGGPLGSGLDNGARSSYDSGAMNRSDYPPLGATGSGGGGTLPASSDPLDPGFRPHSSGGDDLSSPIWSSMDTGAHQRPDLSSLGGFGGGHGGPSGSHAAPGPGAQPAPGQPMGGPTVPGHQFPGSSDPLTGGYATGAFTSGASYDGGSYDSGAFSRSEYDTGTHQRSPYDTGAHTRDYTTGTPHHGGPSGTEYDTGTHHRPAYDTDSFTRSEYDTGTHQRSPYDTGAHTRDYTTGTPHHGGPSGTEYDTGTHHRPAYDTDSFTRSEYDTGTHQRSPYDTGAHTRDYTSSTPHHGGPGGQNGPGRNLPGGPGGNAPLWGGQDDTGGFGQASQPTVPGGQPGQPSPFGQGPAVPPGPGSPVGGPGVPGYPGAGYATGAYSADQLRGELPTTFPGHTQQSDPYGQQPHPGGQGGFGGPGEHADPLRGGYVPQRPEPDYGYPPWRAGSRRTRRLGTAREGPASSRARGPTGRRPTVAPPLASTTRAATRTAVSARSRTSARAARHHHHFTSPRWRGTPATSVFLCPGLSVRTCEVWKKVTGSTTARNTESS</sequence>
<feature type="compositionally biased region" description="Gly residues" evidence="1">
    <location>
        <begin position="531"/>
        <end position="543"/>
    </location>
</feature>
<feature type="compositionally biased region" description="Basic and acidic residues" evidence="1">
    <location>
        <begin position="423"/>
        <end position="445"/>
    </location>
</feature>
<feature type="compositionally biased region" description="Low complexity" evidence="1">
    <location>
        <begin position="113"/>
        <end position="122"/>
    </location>
</feature>
<feature type="compositionally biased region" description="Basic and acidic residues" evidence="1">
    <location>
        <begin position="369"/>
        <end position="391"/>
    </location>
</feature>
<feature type="compositionally biased region" description="Low complexity" evidence="1">
    <location>
        <begin position="314"/>
        <end position="327"/>
    </location>
</feature>
<reference evidence="2" key="1">
    <citation type="submission" date="2021-05" db="EMBL/GenBank/DDBJ databases">
        <authorList>
            <person name="Kaiqin L."/>
            <person name="Jian G."/>
        </authorList>
    </citation>
    <scope>NUCLEOTIDE SEQUENCE</scope>
    <source>
        <strain evidence="2">HDS5</strain>
    </source>
</reference>
<evidence type="ECO:0000256" key="1">
    <source>
        <dbReference type="SAM" id="MobiDB-lite"/>
    </source>
</evidence>
<feature type="compositionally biased region" description="Gly residues" evidence="1">
    <location>
        <begin position="468"/>
        <end position="486"/>
    </location>
</feature>
<dbReference type="AlphaFoldDB" id="A0A975LCL0"/>
<feature type="compositionally biased region" description="Gly residues" evidence="1">
    <location>
        <begin position="258"/>
        <end position="268"/>
    </location>
</feature>